<feature type="compositionally biased region" description="Polar residues" evidence="1">
    <location>
        <begin position="22"/>
        <end position="33"/>
    </location>
</feature>
<dbReference type="Proteomes" id="UP000663848">
    <property type="component" value="Unassembled WGS sequence"/>
</dbReference>
<sequence length="99" mass="10996">TLEQPQSEQTTKETAEATEEANLTQPAEKTQQAFKARETKTAKDQPKPIKDAQPTKTSEDKQIHEPIRKQPDQGETPLEQAVQENVKAMESHKTATTAA</sequence>
<evidence type="ECO:0000256" key="1">
    <source>
        <dbReference type="SAM" id="MobiDB-lite"/>
    </source>
</evidence>
<accession>A0A822CX05</accession>
<dbReference type="EMBL" id="CAJOBR010053149">
    <property type="protein sequence ID" value="CAF5055674.1"/>
    <property type="molecule type" value="Genomic_DNA"/>
</dbReference>
<comment type="caution">
    <text evidence="2">The sequence shown here is derived from an EMBL/GenBank/DDBJ whole genome shotgun (WGS) entry which is preliminary data.</text>
</comment>
<evidence type="ECO:0000313" key="2">
    <source>
        <dbReference type="EMBL" id="CAF5055674.1"/>
    </source>
</evidence>
<protein>
    <submittedName>
        <fullName evidence="2">Uncharacterized protein</fullName>
    </submittedName>
</protein>
<reference evidence="2" key="1">
    <citation type="submission" date="2021-02" db="EMBL/GenBank/DDBJ databases">
        <authorList>
            <person name="Nowell W R."/>
        </authorList>
    </citation>
    <scope>NUCLEOTIDE SEQUENCE</scope>
</reference>
<evidence type="ECO:0000313" key="3">
    <source>
        <dbReference type="Proteomes" id="UP000663848"/>
    </source>
</evidence>
<feature type="region of interest" description="Disordered" evidence="1">
    <location>
        <begin position="1"/>
        <end position="99"/>
    </location>
</feature>
<organism evidence="2 3">
    <name type="scientific">Rotaria socialis</name>
    <dbReference type="NCBI Taxonomy" id="392032"/>
    <lineage>
        <taxon>Eukaryota</taxon>
        <taxon>Metazoa</taxon>
        <taxon>Spiralia</taxon>
        <taxon>Gnathifera</taxon>
        <taxon>Rotifera</taxon>
        <taxon>Eurotatoria</taxon>
        <taxon>Bdelloidea</taxon>
        <taxon>Philodinida</taxon>
        <taxon>Philodinidae</taxon>
        <taxon>Rotaria</taxon>
    </lineage>
</organism>
<feature type="non-terminal residue" evidence="2">
    <location>
        <position position="99"/>
    </location>
</feature>
<feature type="non-terminal residue" evidence="2">
    <location>
        <position position="1"/>
    </location>
</feature>
<name>A0A822CX05_9BILA</name>
<proteinExistence type="predicted"/>
<feature type="compositionally biased region" description="Basic and acidic residues" evidence="1">
    <location>
        <begin position="57"/>
        <end position="72"/>
    </location>
</feature>
<gene>
    <name evidence="2" type="ORF">QYT958_LOCUS42354</name>
</gene>
<dbReference type="AlphaFoldDB" id="A0A822CX05"/>
<feature type="compositionally biased region" description="Basic and acidic residues" evidence="1">
    <location>
        <begin position="35"/>
        <end position="50"/>
    </location>
</feature>